<keyword evidence="3 4" id="KW-0808">Transferase</keyword>
<dbReference type="InterPro" id="IPR038601">
    <property type="entry name" value="MttB-like_sf"/>
</dbReference>
<dbReference type="EC" id="2.1.1.-" evidence="4"/>
<keyword evidence="2 5" id="KW-0489">Methyltransferase</keyword>
<proteinExistence type="inferred from homology"/>
<dbReference type="GO" id="GO:0015948">
    <property type="term" value="P:methanogenesis"/>
    <property type="evidence" value="ECO:0007669"/>
    <property type="project" value="UniProtKB-UniRule"/>
</dbReference>
<sequence>MIKGGVRGRHYKPFTDDDLRQLDDSIMHMLSETGVNVNSKQALEIFEENGAEVDYDEKMVKIPQSLVKECIEKAPSNVTLYGREEEHNLEIGENRVHYGTGGTVLDVLDLETGQKRRINIKDVADIAKLVDYLENIHFLVIPVYPQECDDQNVDVNRFYSALSNTSKHIMGGVYSIKGIREVIDMASKIAGSKEALVKKPFISFITCVMSPLVLDDTYTDFLIEIAKHGLPVAIPAEPLSGATGPITIAGNIALMAAESIAGVVLAQLVNPGTPVLFASTASAMDLNTALYITGEVEMGLMHAGVAQVAQYYGLPLYATAGMSDAKLPDVQAGYEKAMTTLLAGMSGANFIHDSAGLLEMCQTVAYEQYVIDNEIIGMAMRAIKGIEVNEETIATDVIERVGPGGHFLTDEHTRKHMRTEFFQPKVSDRLTREAWEEQGSKPTRERAIEMAKDILNDHQPLGIDEKLDKEIKKEFPHILLENNAGENAS</sequence>
<dbReference type="RefSeq" id="WP_159442920.1">
    <property type="nucleotide sequence ID" value="NZ_FUWM01000011.1"/>
</dbReference>
<gene>
    <name evidence="5" type="ORF">SAMN02745118_01566</name>
</gene>
<dbReference type="Proteomes" id="UP000190625">
    <property type="component" value="Unassembled WGS sequence"/>
</dbReference>
<accession>A0A1T4MQ75</accession>
<dbReference type="Gene3D" id="3.20.20.480">
    <property type="entry name" value="Trimethylamine methyltransferase-like"/>
    <property type="match status" value="1"/>
</dbReference>
<dbReference type="Pfam" id="PF06253">
    <property type="entry name" value="MTTB"/>
    <property type="match status" value="1"/>
</dbReference>
<evidence type="ECO:0000313" key="5">
    <source>
        <dbReference type="EMBL" id="SJZ69123.1"/>
    </source>
</evidence>
<evidence type="ECO:0000256" key="4">
    <source>
        <dbReference type="PIRNR" id="PIRNR037567"/>
    </source>
</evidence>
<dbReference type="GO" id="GO:0008168">
    <property type="term" value="F:methyltransferase activity"/>
    <property type="evidence" value="ECO:0007669"/>
    <property type="project" value="UniProtKB-KW"/>
</dbReference>
<keyword evidence="6" id="KW-1185">Reference proteome</keyword>
<dbReference type="PIRSF" id="PIRSF037567">
    <property type="entry name" value="MTTB_MeTrfase"/>
    <property type="match status" value="1"/>
</dbReference>
<name>A0A1T4MQ75_9FIRM</name>
<evidence type="ECO:0000313" key="6">
    <source>
        <dbReference type="Proteomes" id="UP000190625"/>
    </source>
</evidence>
<dbReference type="OrthoDB" id="5418352at2"/>
<organism evidence="5 6">
    <name type="scientific">Selenihalanaerobacter shriftii</name>
    <dbReference type="NCBI Taxonomy" id="142842"/>
    <lineage>
        <taxon>Bacteria</taxon>
        <taxon>Bacillati</taxon>
        <taxon>Bacillota</taxon>
        <taxon>Clostridia</taxon>
        <taxon>Halanaerobiales</taxon>
        <taxon>Halobacteroidaceae</taxon>
        <taxon>Selenihalanaerobacter</taxon>
    </lineage>
</organism>
<dbReference type="AlphaFoldDB" id="A0A1T4MQ75"/>
<dbReference type="EMBL" id="FUWM01000011">
    <property type="protein sequence ID" value="SJZ69123.1"/>
    <property type="molecule type" value="Genomic_DNA"/>
</dbReference>
<evidence type="ECO:0000256" key="2">
    <source>
        <dbReference type="ARBA" id="ARBA00022603"/>
    </source>
</evidence>
<dbReference type="GO" id="GO:0032259">
    <property type="term" value="P:methylation"/>
    <property type="evidence" value="ECO:0007669"/>
    <property type="project" value="UniProtKB-KW"/>
</dbReference>
<dbReference type="STRING" id="142842.SAMN02745118_01566"/>
<evidence type="ECO:0000256" key="3">
    <source>
        <dbReference type="ARBA" id="ARBA00022679"/>
    </source>
</evidence>
<dbReference type="InterPro" id="IPR010426">
    <property type="entry name" value="MTTB_MeTrfase"/>
</dbReference>
<protein>
    <recommendedName>
        <fullName evidence="4">Methyltransferase</fullName>
        <ecNumber evidence="4">2.1.1.-</ecNumber>
    </recommendedName>
</protein>
<reference evidence="6" key="1">
    <citation type="submission" date="2017-02" db="EMBL/GenBank/DDBJ databases">
        <authorList>
            <person name="Varghese N."/>
            <person name="Submissions S."/>
        </authorList>
    </citation>
    <scope>NUCLEOTIDE SEQUENCE [LARGE SCALE GENOMIC DNA]</scope>
    <source>
        <strain evidence="6">ATCC BAA-73</strain>
    </source>
</reference>
<evidence type="ECO:0000256" key="1">
    <source>
        <dbReference type="ARBA" id="ARBA00007137"/>
    </source>
</evidence>
<comment type="similarity">
    <text evidence="1 4">Belongs to the trimethylamine methyltransferase family.</text>
</comment>